<protein>
    <recommendedName>
        <fullName evidence="3">Aspartyl-phosphate phosphatase Spo0E family protein</fullName>
    </recommendedName>
</protein>
<gene>
    <name evidence="1" type="ORF">C4A77_06330</name>
</gene>
<evidence type="ECO:0008006" key="3">
    <source>
        <dbReference type="Google" id="ProtNLM"/>
    </source>
</evidence>
<dbReference type="InterPro" id="IPR018540">
    <property type="entry name" value="Spo0E-like"/>
</dbReference>
<dbReference type="InterPro" id="IPR036638">
    <property type="entry name" value="HLH_DNA-bd_sf"/>
</dbReference>
<evidence type="ECO:0000313" key="1">
    <source>
        <dbReference type="EMBL" id="PPB08900.1"/>
    </source>
</evidence>
<dbReference type="GO" id="GO:0043937">
    <property type="term" value="P:regulation of sporulation"/>
    <property type="evidence" value="ECO:0007669"/>
    <property type="project" value="InterPro"/>
</dbReference>
<dbReference type="Pfam" id="PF09388">
    <property type="entry name" value="SpoOE-like"/>
    <property type="match status" value="1"/>
</dbReference>
<dbReference type="Proteomes" id="UP000239759">
    <property type="component" value="Unassembled WGS sequence"/>
</dbReference>
<dbReference type="EMBL" id="PRKQ01000005">
    <property type="protein sequence ID" value="PPB08900.1"/>
    <property type="molecule type" value="Genomic_DNA"/>
</dbReference>
<reference evidence="1 2" key="1">
    <citation type="submission" date="2018-02" db="EMBL/GenBank/DDBJ databases">
        <title>Comparative analysis of genomes of three Brevibacillus laterosporus strains producers of potent antimicrobials isolated from silage.</title>
        <authorList>
            <person name="Kojic M."/>
            <person name="Miljkovic M."/>
            <person name="Studholme D."/>
            <person name="Filipic B."/>
        </authorList>
    </citation>
    <scope>NUCLEOTIDE SEQUENCE [LARGE SCALE GENOMIC DNA]</scope>
    <source>
        <strain evidence="1 2">BGSP11</strain>
    </source>
</reference>
<organism evidence="1 2">
    <name type="scientific">Brevibacillus laterosporus</name>
    <name type="common">Bacillus laterosporus</name>
    <dbReference type="NCBI Taxonomy" id="1465"/>
    <lineage>
        <taxon>Bacteria</taxon>
        <taxon>Bacillati</taxon>
        <taxon>Bacillota</taxon>
        <taxon>Bacilli</taxon>
        <taxon>Bacillales</taxon>
        <taxon>Paenibacillaceae</taxon>
        <taxon>Brevibacillus</taxon>
    </lineage>
</organism>
<dbReference type="InterPro" id="IPR037208">
    <property type="entry name" value="Spo0E-like_sf"/>
</dbReference>
<name>A0AAP8QF26_BRELA</name>
<evidence type="ECO:0000313" key="2">
    <source>
        <dbReference type="Proteomes" id="UP000239759"/>
    </source>
</evidence>
<dbReference type="SUPFAM" id="SSF140500">
    <property type="entry name" value="BAS1536-like"/>
    <property type="match status" value="1"/>
</dbReference>
<dbReference type="Gene3D" id="4.10.280.10">
    <property type="entry name" value="Helix-loop-helix DNA-binding domain"/>
    <property type="match status" value="1"/>
</dbReference>
<proteinExistence type="predicted"/>
<sequence>MTKKVAQGDYTNKSETDKVISSLSEIELLKAFEDIQQKLVELYRLEGSFVNPAVLQLSQQLDEYIVAIQKLKAAR</sequence>
<dbReference type="AlphaFoldDB" id="A0AAP8QF26"/>
<accession>A0AAP8QF26</accession>
<dbReference type="GO" id="GO:0046983">
    <property type="term" value="F:protein dimerization activity"/>
    <property type="evidence" value="ECO:0007669"/>
    <property type="project" value="InterPro"/>
</dbReference>
<comment type="caution">
    <text evidence="1">The sequence shown here is derived from an EMBL/GenBank/DDBJ whole genome shotgun (WGS) entry which is preliminary data.</text>
</comment>